<feature type="compositionally biased region" description="Polar residues" evidence="1">
    <location>
        <begin position="15"/>
        <end position="32"/>
    </location>
</feature>
<dbReference type="EMBL" id="KI288331">
    <property type="protein sequence ID" value="ESA09213.1"/>
    <property type="molecule type" value="Genomic_DNA"/>
</dbReference>
<protein>
    <submittedName>
        <fullName evidence="2">Uncharacterized protein</fullName>
    </submittedName>
</protein>
<evidence type="ECO:0000313" key="2">
    <source>
        <dbReference type="EMBL" id="ESA09213.1"/>
    </source>
</evidence>
<sequence length="58" mass="6446">MPSVHWPCFIVTQDLSSNSKNSSDGKYIPSSTKDTDTSLDQGIREGTRLNLLIFMISI</sequence>
<accession>U9TSA6</accession>
<evidence type="ECO:0000256" key="1">
    <source>
        <dbReference type="SAM" id="MobiDB-lite"/>
    </source>
</evidence>
<proteinExistence type="predicted"/>
<feature type="region of interest" description="Disordered" evidence="1">
    <location>
        <begin position="15"/>
        <end position="40"/>
    </location>
</feature>
<organism evidence="2">
    <name type="scientific">Rhizophagus irregularis (strain DAOM 181602 / DAOM 197198 / MUCL 43194)</name>
    <name type="common">Arbuscular mycorrhizal fungus</name>
    <name type="synonym">Glomus intraradices</name>
    <dbReference type="NCBI Taxonomy" id="747089"/>
    <lineage>
        <taxon>Eukaryota</taxon>
        <taxon>Fungi</taxon>
        <taxon>Fungi incertae sedis</taxon>
        <taxon>Mucoromycota</taxon>
        <taxon>Glomeromycotina</taxon>
        <taxon>Glomeromycetes</taxon>
        <taxon>Glomerales</taxon>
        <taxon>Glomeraceae</taxon>
        <taxon>Rhizophagus</taxon>
    </lineage>
</organism>
<dbReference type="HOGENOM" id="CLU_2980253_0_0_1"/>
<reference evidence="2" key="1">
    <citation type="submission" date="2013-07" db="EMBL/GenBank/DDBJ databases">
        <title>The genome of an arbuscular mycorrhizal fungus provides insights into the evolution of the oldest plant symbiosis.</title>
        <authorList>
            <consortium name="DOE Joint Genome Institute"/>
            <person name="Tisserant E."/>
            <person name="Malbreil M."/>
            <person name="Kuo A."/>
            <person name="Kohler A."/>
            <person name="Symeonidi A."/>
            <person name="Balestrini R."/>
            <person name="Charron P."/>
            <person name="Duensing N."/>
            <person name="Frei-dit-Frey N."/>
            <person name="Gianinazzi-Pearson V."/>
            <person name="Gilbert B."/>
            <person name="Handa Y."/>
            <person name="Hijri M."/>
            <person name="Kaul R."/>
            <person name="Kawaguchi M."/>
            <person name="Krajinski F."/>
            <person name="Lammers P."/>
            <person name="Lapierre D."/>
            <person name="Masclaux F.G."/>
            <person name="Murat C."/>
            <person name="Morin E."/>
            <person name="Ndikumana S."/>
            <person name="Pagni M."/>
            <person name="Petitpierre D."/>
            <person name="Requena N."/>
            <person name="Rosikiewicz P."/>
            <person name="Riley R."/>
            <person name="Saito K."/>
            <person name="San Clemente H."/>
            <person name="Shapiro H."/>
            <person name="van Tuinen D."/>
            <person name="Becard G."/>
            <person name="Bonfante P."/>
            <person name="Paszkowski U."/>
            <person name="Shachar-Hill Y."/>
            <person name="Young J.P."/>
            <person name="Sanders I.R."/>
            <person name="Henrissat B."/>
            <person name="Rensing S.A."/>
            <person name="Grigoriev I.V."/>
            <person name="Corradi N."/>
            <person name="Roux C."/>
            <person name="Martin F."/>
        </authorList>
    </citation>
    <scope>NUCLEOTIDE SEQUENCE</scope>
    <source>
        <strain evidence="2">DAOM 197198</strain>
    </source>
</reference>
<name>U9TSA6_RHIID</name>
<dbReference type="AlphaFoldDB" id="U9TSA6"/>
<gene>
    <name evidence="2" type="ORF">GLOINDRAFT_30790</name>
</gene>